<evidence type="ECO:0000256" key="2">
    <source>
        <dbReference type="ARBA" id="ARBA00022777"/>
    </source>
</evidence>
<dbReference type="PROSITE" id="PS51481">
    <property type="entry name" value="DHAK"/>
    <property type="match status" value="1"/>
</dbReference>
<dbReference type="PANTHER" id="PTHR28629:SF4">
    <property type="entry name" value="TRIOKINASE_FMN CYCLASE"/>
    <property type="match status" value="1"/>
</dbReference>
<reference evidence="4 5" key="1">
    <citation type="submission" date="2018-06" db="EMBL/GenBank/DDBJ databases">
        <authorList>
            <consortium name="Pathogen Informatics"/>
            <person name="Doyle S."/>
        </authorList>
    </citation>
    <scope>NUCLEOTIDE SEQUENCE [LARGE SCALE GENOMIC DNA]</scope>
    <source>
        <strain evidence="4 5">NCTC11938</strain>
    </source>
</reference>
<dbReference type="InterPro" id="IPR004006">
    <property type="entry name" value="DhaK_dom"/>
</dbReference>
<gene>
    <name evidence="4" type="primary">dhaK_2</name>
    <name evidence="4" type="ORF">NCTC11938_02637</name>
</gene>
<dbReference type="AlphaFoldDB" id="A0A379GBI9"/>
<sequence length="234" mass="25467">MMKVVKIATVLVDDDVAVKDSLYTAGRRGVANTVLMEKLLGAAAERGDTLDDLVKLGHQINNNGFSIGIALQACTVPAAGKPSFTLPENEMEFGVGIHGEPGIDRRPFTSLNDTVDAMFNTLIENGHYQRTIRSWDRVNGDWIEETQEKQPLKSGDRVIALVNNLGATPLSELYGVYHRLALCCENFGLNIERSLIGSYCTSLDMSGISITLLKVDDALLTLWDAPVATPAMTK</sequence>
<evidence type="ECO:0000256" key="1">
    <source>
        <dbReference type="ARBA" id="ARBA00022679"/>
    </source>
</evidence>
<evidence type="ECO:0000313" key="4">
    <source>
        <dbReference type="EMBL" id="SUC38370.1"/>
    </source>
</evidence>
<protein>
    <submittedName>
        <fullName evidence="4">Dihydroxyacetone kinase subunit DhaK</fullName>
        <ecNumber evidence="4">2.7.-.-</ecNumber>
    </submittedName>
</protein>
<dbReference type="Gene3D" id="3.30.1180.20">
    <property type="entry name" value="Dihydroxyacetone kinase, domain 2"/>
    <property type="match status" value="1"/>
</dbReference>
<dbReference type="GO" id="GO:0005829">
    <property type="term" value="C:cytosol"/>
    <property type="evidence" value="ECO:0007669"/>
    <property type="project" value="TreeGrafter"/>
</dbReference>
<dbReference type="EMBL" id="UGTS01000005">
    <property type="protein sequence ID" value="SUC38370.1"/>
    <property type="molecule type" value="Genomic_DNA"/>
</dbReference>
<accession>A0A379GBI9</accession>
<keyword evidence="2 4" id="KW-0418">Kinase</keyword>
<dbReference type="GO" id="GO:0019563">
    <property type="term" value="P:glycerol catabolic process"/>
    <property type="evidence" value="ECO:0007669"/>
    <property type="project" value="TreeGrafter"/>
</dbReference>
<dbReference type="Gene3D" id="3.40.50.10440">
    <property type="entry name" value="Dihydroxyacetone kinase, domain 1"/>
    <property type="match status" value="1"/>
</dbReference>
<feature type="domain" description="DhaK" evidence="3">
    <location>
        <begin position="1"/>
        <end position="232"/>
    </location>
</feature>
<proteinExistence type="predicted"/>
<dbReference type="Proteomes" id="UP000254191">
    <property type="component" value="Unassembled WGS sequence"/>
</dbReference>
<dbReference type="Pfam" id="PF02733">
    <property type="entry name" value="Dak1"/>
    <property type="match status" value="1"/>
</dbReference>
<evidence type="ECO:0000259" key="3">
    <source>
        <dbReference type="PROSITE" id="PS51481"/>
    </source>
</evidence>
<dbReference type="FunFam" id="3.30.1180.20:FF:000002">
    <property type="entry name" value="Dihydroxyacetone kinase subunit DhaK"/>
    <property type="match status" value="1"/>
</dbReference>
<organism evidence="4 5">
    <name type="scientific">Proteus mirabilis</name>
    <dbReference type="NCBI Taxonomy" id="584"/>
    <lineage>
        <taxon>Bacteria</taxon>
        <taxon>Pseudomonadati</taxon>
        <taxon>Pseudomonadota</taxon>
        <taxon>Gammaproteobacteria</taxon>
        <taxon>Enterobacterales</taxon>
        <taxon>Morganellaceae</taxon>
        <taxon>Proteus</taxon>
    </lineage>
</organism>
<keyword evidence="1 4" id="KW-0808">Transferase</keyword>
<evidence type="ECO:0000313" key="5">
    <source>
        <dbReference type="Proteomes" id="UP000254191"/>
    </source>
</evidence>
<dbReference type="PANTHER" id="PTHR28629">
    <property type="entry name" value="TRIOKINASE/FMN CYCLASE"/>
    <property type="match status" value="1"/>
</dbReference>
<dbReference type="GO" id="GO:0004371">
    <property type="term" value="F:glycerone kinase activity"/>
    <property type="evidence" value="ECO:0007669"/>
    <property type="project" value="InterPro"/>
</dbReference>
<dbReference type="EC" id="2.7.-.-" evidence="4"/>
<name>A0A379GBI9_PROMI</name>
<dbReference type="InterPro" id="IPR050861">
    <property type="entry name" value="Dihydroxyacetone_Kinase"/>
</dbReference>
<dbReference type="SUPFAM" id="SSF82549">
    <property type="entry name" value="DAK1/DegV-like"/>
    <property type="match status" value="1"/>
</dbReference>